<dbReference type="InterPro" id="IPR053143">
    <property type="entry name" value="Arylsulfate_ST"/>
</dbReference>
<keyword evidence="1" id="KW-0732">Signal</keyword>
<organism evidence="2 3">
    <name type="scientific">Streptacidiphilus pinicola</name>
    <dbReference type="NCBI Taxonomy" id="2219663"/>
    <lineage>
        <taxon>Bacteria</taxon>
        <taxon>Bacillati</taxon>
        <taxon>Actinomycetota</taxon>
        <taxon>Actinomycetes</taxon>
        <taxon>Kitasatosporales</taxon>
        <taxon>Streptomycetaceae</taxon>
        <taxon>Streptacidiphilus</taxon>
    </lineage>
</organism>
<reference evidence="2 3" key="1">
    <citation type="submission" date="2018-06" db="EMBL/GenBank/DDBJ databases">
        <title>Streptacidiphilus pinicola sp. nov., isolated from pine grove soil.</title>
        <authorList>
            <person name="Roh S.G."/>
            <person name="Park S."/>
            <person name="Kim M.-K."/>
            <person name="Yun B.-R."/>
            <person name="Park J."/>
            <person name="Kim M.J."/>
            <person name="Kim Y.S."/>
            <person name="Kim S.B."/>
        </authorList>
    </citation>
    <scope>NUCLEOTIDE SEQUENCE [LARGE SCALE GENOMIC DNA]</scope>
    <source>
        <strain evidence="2 3">MMS16-CNU450</strain>
    </source>
</reference>
<protein>
    <recommendedName>
        <fullName evidence="4">ArsR family transcriptional regulator</fullName>
    </recommendedName>
</protein>
<dbReference type="PANTHER" id="PTHR35340">
    <property type="entry name" value="PQQ ENZYME REPEAT PROTEIN-RELATED"/>
    <property type="match status" value="1"/>
</dbReference>
<evidence type="ECO:0000256" key="1">
    <source>
        <dbReference type="SAM" id="SignalP"/>
    </source>
</evidence>
<comment type="caution">
    <text evidence="2">The sequence shown here is derived from an EMBL/GenBank/DDBJ whole genome shotgun (WGS) entry which is preliminary data.</text>
</comment>
<evidence type="ECO:0000313" key="2">
    <source>
        <dbReference type="EMBL" id="RAG87272.1"/>
    </source>
</evidence>
<dbReference type="Pfam" id="PF14269">
    <property type="entry name" value="Arylsulfotran_2"/>
    <property type="match status" value="1"/>
</dbReference>
<feature type="signal peptide" evidence="1">
    <location>
        <begin position="1"/>
        <end position="30"/>
    </location>
</feature>
<evidence type="ECO:0008006" key="4">
    <source>
        <dbReference type="Google" id="ProtNLM"/>
    </source>
</evidence>
<accession>A0A2X0IPX9</accession>
<dbReference type="PANTHER" id="PTHR35340:SF6">
    <property type="entry name" value="ASST-DOMAIN-CONTAINING PROTEIN"/>
    <property type="match status" value="1"/>
</dbReference>
<dbReference type="AlphaFoldDB" id="A0A2X0IPX9"/>
<dbReference type="InterPro" id="IPR039535">
    <property type="entry name" value="ASST-like"/>
</dbReference>
<proteinExistence type="predicted"/>
<dbReference type="Proteomes" id="UP000248889">
    <property type="component" value="Unassembled WGS sequence"/>
</dbReference>
<dbReference type="RefSeq" id="WP_111498885.1">
    <property type="nucleotide sequence ID" value="NZ_QKYN01000008.1"/>
</dbReference>
<dbReference type="OrthoDB" id="3225323at2"/>
<dbReference type="EMBL" id="QKYN01000008">
    <property type="protein sequence ID" value="RAG87272.1"/>
    <property type="molecule type" value="Genomic_DNA"/>
</dbReference>
<sequence>MRTFTPARTHAAALAASAALVTLLPTTASATPTAPATATPPLPTLSVLTEKPGAEHGDLFVAPSSANSRYGSGVEILSPDGRKVVWSHAAPARQEAADFRQQTYHGRPVLTWWQGTGLGGAAKGVDYVYDDHYRRIATVRAGHGYAADGHEFLITPWNTALIPAYTVRTADLRSLGGSAHQKVLDGIVQEVDIRTGKVLFEWNSADHVPYAQSEQPLPASPDTPWDWFHINAVKVDGQGRLLVDARNTWTAYEISHRTGRILWQLGGKASTFKLTAAHGEALNSAGRIFAWQHDPEPLGDGRYTFFDNEAAGQANTGSGAVAELPYSRAVTVRLDFRTRTATLEHADDQPSGLSATSQGDAQPLRDGGLLVGWGALPYVSEFDRSGKLVFNASFPSGVNSYRAYRFDWPAAPAGRTNTVAE</sequence>
<feature type="chain" id="PRO_5015871220" description="ArsR family transcriptional regulator" evidence="1">
    <location>
        <begin position="31"/>
        <end position="421"/>
    </location>
</feature>
<keyword evidence="3" id="KW-1185">Reference proteome</keyword>
<name>A0A2X0IPX9_9ACTN</name>
<gene>
    <name evidence="2" type="ORF">DN069_01690</name>
</gene>
<evidence type="ECO:0000313" key="3">
    <source>
        <dbReference type="Proteomes" id="UP000248889"/>
    </source>
</evidence>